<dbReference type="EMBL" id="JAAZON010000625">
    <property type="protein sequence ID" value="NMC64203.1"/>
    <property type="molecule type" value="Genomic_DNA"/>
</dbReference>
<name>A0A7X9FUN7_9DELT</name>
<evidence type="ECO:0000313" key="4">
    <source>
        <dbReference type="Proteomes" id="UP000524246"/>
    </source>
</evidence>
<dbReference type="InterPro" id="IPR001509">
    <property type="entry name" value="Epimerase_deHydtase"/>
</dbReference>
<feature type="domain" description="NAD-dependent epimerase/dehydratase" evidence="2">
    <location>
        <begin position="4"/>
        <end position="236"/>
    </location>
</feature>
<dbReference type="Gene3D" id="3.90.25.10">
    <property type="entry name" value="UDP-galactose 4-epimerase, domain 1"/>
    <property type="match status" value="1"/>
</dbReference>
<evidence type="ECO:0000313" key="3">
    <source>
        <dbReference type="EMBL" id="NMC64203.1"/>
    </source>
</evidence>
<protein>
    <submittedName>
        <fullName evidence="3">NAD-dependent epimerase/dehydratase family protein</fullName>
    </submittedName>
</protein>
<sequence length="308" mass="33704">MATALVTGGAGFIGSHVCEILLSQGYEVHVLDNLSSGRKENLTSQVLLHEFDIRSKEVEKVVRKIKPNLVVHLAAQISVRTSMEDPVLDVDINVRGLVNLLHCFDTEALPFFVFISTGGAIYGRQDYFPADEDHPIRPESVYGLSKRTAEQYLELWKRAYGLRFAVLRLANVYGPRQNSHGEAGVVAIFSERLLKGEVPIINGDGEQTRDFVYVKDVAEAVGKVVEQGAEGIFNIGTGQESSVNTVYRLIAAGVGSTIVPKHGPVKAGEQRRSSISSKFAGSVFGWKANTELEQGIKETVEWFKISGA</sequence>
<reference evidence="3 4" key="1">
    <citation type="journal article" date="2020" name="Biotechnol. Biofuels">
        <title>New insights from the biogas microbiome by comprehensive genome-resolved metagenomics of nearly 1600 species originating from multiple anaerobic digesters.</title>
        <authorList>
            <person name="Campanaro S."/>
            <person name="Treu L."/>
            <person name="Rodriguez-R L.M."/>
            <person name="Kovalovszki A."/>
            <person name="Ziels R.M."/>
            <person name="Maus I."/>
            <person name="Zhu X."/>
            <person name="Kougias P.G."/>
            <person name="Basile A."/>
            <person name="Luo G."/>
            <person name="Schluter A."/>
            <person name="Konstantinidis K.T."/>
            <person name="Angelidaki I."/>
        </authorList>
    </citation>
    <scope>NUCLEOTIDE SEQUENCE [LARGE SCALE GENOMIC DNA]</scope>
    <source>
        <strain evidence="3">AS27yjCOA_65</strain>
    </source>
</reference>
<dbReference type="PANTHER" id="PTHR43000">
    <property type="entry name" value="DTDP-D-GLUCOSE 4,6-DEHYDRATASE-RELATED"/>
    <property type="match status" value="1"/>
</dbReference>
<evidence type="ECO:0000256" key="1">
    <source>
        <dbReference type="ARBA" id="ARBA00007637"/>
    </source>
</evidence>
<accession>A0A7X9FUN7</accession>
<dbReference type="SUPFAM" id="SSF51735">
    <property type="entry name" value="NAD(P)-binding Rossmann-fold domains"/>
    <property type="match status" value="1"/>
</dbReference>
<dbReference type="InterPro" id="IPR036291">
    <property type="entry name" value="NAD(P)-bd_dom_sf"/>
</dbReference>
<dbReference type="Proteomes" id="UP000524246">
    <property type="component" value="Unassembled WGS sequence"/>
</dbReference>
<comment type="similarity">
    <text evidence="1">Belongs to the NAD(P)-dependent epimerase/dehydratase family.</text>
</comment>
<organism evidence="3 4">
    <name type="scientific">SAR324 cluster bacterium</name>
    <dbReference type="NCBI Taxonomy" id="2024889"/>
    <lineage>
        <taxon>Bacteria</taxon>
        <taxon>Deltaproteobacteria</taxon>
        <taxon>SAR324 cluster</taxon>
    </lineage>
</organism>
<dbReference type="Gene3D" id="3.40.50.720">
    <property type="entry name" value="NAD(P)-binding Rossmann-like Domain"/>
    <property type="match status" value="1"/>
</dbReference>
<proteinExistence type="inferred from homology"/>
<gene>
    <name evidence="3" type="ORF">GYA55_13645</name>
</gene>
<comment type="caution">
    <text evidence="3">The sequence shown here is derived from an EMBL/GenBank/DDBJ whole genome shotgun (WGS) entry which is preliminary data.</text>
</comment>
<dbReference type="Pfam" id="PF01370">
    <property type="entry name" value="Epimerase"/>
    <property type="match status" value="1"/>
</dbReference>
<dbReference type="AlphaFoldDB" id="A0A7X9FUN7"/>
<evidence type="ECO:0000259" key="2">
    <source>
        <dbReference type="Pfam" id="PF01370"/>
    </source>
</evidence>